<comment type="similarity">
    <text evidence="1">Belongs to the CpsD/CapB family.</text>
</comment>
<keyword evidence="3" id="KW-0808">Transferase</keyword>
<evidence type="ECO:0000256" key="5">
    <source>
        <dbReference type="ARBA" id="ARBA00022777"/>
    </source>
</evidence>
<organism evidence="10 11">
    <name type="scientific">Cohnella rhizosphaerae</name>
    <dbReference type="NCBI Taxonomy" id="1457232"/>
    <lineage>
        <taxon>Bacteria</taxon>
        <taxon>Bacillati</taxon>
        <taxon>Bacillota</taxon>
        <taxon>Bacilli</taxon>
        <taxon>Bacillales</taxon>
        <taxon>Paenibacillaceae</taxon>
        <taxon>Cohnella</taxon>
    </lineage>
</organism>
<dbReference type="NCBIfam" id="TIGR01007">
    <property type="entry name" value="eps_fam"/>
    <property type="match status" value="1"/>
</dbReference>
<sequence length="216" mass="23087">MTTPALKSATIMDSNPFSPVSETYHTLRANIEFLSNKNPIEAITITSTEWGEGRTTTAVNLALAYARSGKKVLLIDADLRRPTLHAILGQLRRDGLSNYLANQQTLQDIVKESGYANLHVITAGDQLPGPTELLSSGRLGELFEELKGRYDRVIVDASPLTAAADAQIVAASTDGVVLVVAYASTKRAELQKTAKTLSQNGTPLLGIVLNKAEGNG</sequence>
<dbReference type="RefSeq" id="WP_277539342.1">
    <property type="nucleotide sequence ID" value="NZ_JAPDIA010000009.1"/>
</dbReference>
<dbReference type="Proteomes" id="UP001153404">
    <property type="component" value="Unassembled WGS sequence"/>
</dbReference>
<dbReference type="InterPro" id="IPR005702">
    <property type="entry name" value="Wzc-like_C"/>
</dbReference>
<evidence type="ECO:0000259" key="9">
    <source>
        <dbReference type="Pfam" id="PF13614"/>
    </source>
</evidence>
<evidence type="ECO:0000313" key="10">
    <source>
        <dbReference type="EMBL" id="MDG0814416.1"/>
    </source>
</evidence>
<keyword evidence="5 10" id="KW-0418">Kinase</keyword>
<dbReference type="PANTHER" id="PTHR32309">
    <property type="entry name" value="TYROSINE-PROTEIN KINASE"/>
    <property type="match status" value="1"/>
</dbReference>
<dbReference type="AlphaFoldDB" id="A0A9X4KZW1"/>
<evidence type="ECO:0000256" key="7">
    <source>
        <dbReference type="ARBA" id="ARBA00023137"/>
    </source>
</evidence>
<dbReference type="SUPFAM" id="SSF52540">
    <property type="entry name" value="P-loop containing nucleoside triphosphate hydrolases"/>
    <property type="match status" value="1"/>
</dbReference>
<evidence type="ECO:0000256" key="4">
    <source>
        <dbReference type="ARBA" id="ARBA00022741"/>
    </source>
</evidence>
<dbReference type="FunFam" id="3.40.50.300:FF:000527">
    <property type="entry name" value="Tyrosine-protein kinase etk"/>
    <property type="match status" value="1"/>
</dbReference>
<keyword evidence="6" id="KW-0067">ATP-binding</keyword>
<dbReference type="InterPro" id="IPR050445">
    <property type="entry name" value="Bact_polysacc_biosynth/exp"/>
</dbReference>
<evidence type="ECO:0000256" key="2">
    <source>
        <dbReference type="ARBA" id="ARBA00011903"/>
    </source>
</evidence>
<dbReference type="Pfam" id="PF13614">
    <property type="entry name" value="AAA_31"/>
    <property type="match status" value="1"/>
</dbReference>
<evidence type="ECO:0000256" key="3">
    <source>
        <dbReference type="ARBA" id="ARBA00022679"/>
    </source>
</evidence>
<dbReference type="Gene3D" id="3.40.50.300">
    <property type="entry name" value="P-loop containing nucleotide triphosphate hydrolases"/>
    <property type="match status" value="1"/>
</dbReference>
<dbReference type="InterPro" id="IPR027417">
    <property type="entry name" value="P-loop_NTPase"/>
</dbReference>
<evidence type="ECO:0000256" key="1">
    <source>
        <dbReference type="ARBA" id="ARBA00007316"/>
    </source>
</evidence>
<evidence type="ECO:0000256" key="6">
    <source>
        <dbReference type="ARBA" id="ARBA00022840"/>
    </source>
</evidence>
<dbReference type="GO" id="GO:0004715">
    <property type="term" value="F:non-membrane spanning protein tyrosine kinase activity"/>
    <property type="evidence" value="ECO:0007669"/>
    <property type="project" value="UniProtKB-EC"/>
</dbReference>
<gene>
    <name evidence="10" type="ORF">OMP40_37895</name>
</gene>
<dbReference type="EMBL" id="JAPDIA010000009">
    <property type="protein sequence ID" value="MDG0814416.1"/>
    <property type="molecule type" value="Genomic_DNA"/>
</dbReference>
<keyword evidence="7" id="KW-0829">Tyrosine-protein kinase</keyword>
<keyword evidence="4" id="KW-0547">Nucleotide-binding</keyword>
<dbReference type="CDD" id="cd05387">
    <property type="entry name" value="BY-kinase"/>
    <property type="match status" value="1"/>
</dbReference>
<dbReference type="GO" id="GO:0005886">
    <property type="term" value="C:plasma membrane"/>
    <property type="evidence" value="ECO:0007669"/>
    <property type="project" value="UniProtKB-ARBA"/>
</dbReference>
<keyword evidence="11" id="KW-1185">Reference proteome</keyword>
<dbReference type="EC" id="2.7.10.2" evidence="2"/>
<dbReference type="InterPro" id="IPR025669">
    <property type="entry name" value="AAA_dom"/>
</dbReference>
<name>A0A9X4KZW1_9BACL</name>
<evidence type="ECO:0000313" key="11">
    <source>
        <dbReference type="Proteomes" id="UP001153404"/>
    </source>
</evidence>
<dbReference type="PANTHER" id="PTHR32309:SF13">
    <property type="entry name" value="FERRIC ENTEROBACTIN TRANSPORT PROTEIN FEPE"/>
    <property type="match status" value="1"/>
</dbReference>
<feature type="domain" description="AAA" evidence="9">
    <location>
        <begin position="42"/>
        <end position="183"/>
    </location>
</feature>
<protein>
    <recommendedName>
        <fullName evidence="2">non-specific protein-tyrosine kinase</fullName>
        <ecNumber evidence="2">2.7.10.2</ecNumber>
    </recommendedName>
</protein>
<dbReference type="GO" id="GO:0042802">
    <property type="term" value="F:identical protein binding"/>
    <property type="evidence" value="ECO:0007669"/>
    <property type="project" value="UniProtKB-ARBA"/>
</dbReference>
<comment type="catalytic activity">
    <reaction evidence="8">
        <text>L-tyrosyl-[protein] + ATP = O-phospho-L-tyrosyl-[protein] + ADP + H(+)</text>
        <dbReference type="Rhea" id="RHEA:10596"/>
        <dbReference type="Rhea" id="RHEA-COMP:10136"/>
        <dbReference type="Rhea" id="RHEA-COMP:20101"/>
        <dbReference type="ChEBI" id="CHEBI:15378"/>
        <dbReference type="ChEBI" id="CHEBI:30616"/>
        <dbReference type="ChEBI" id="CHEBI:46858"/>
        <dbReference type="ChEBI" id="CHEBI:61978"/>
        <dbReference type="ChEBI" id="CHEBI:456216"/>
        <dbReference type="EC" id="2.7.10.2"/>
    </reaction>
</comment>
<comment type="caution">
    <text evidence="10">The sequence shown here is derived from an EMBL/GenBank/DDBJ whole genome shotgun (WGS) entry which is preliminary data.</text>
</comment>
<evidence type="ECO:0000256" key="8">
    <source>
        <dbReference type="ARBA" id="ARBA00051245"/>
    </source>
</evidence>
<dbReference type="GO" id="GO:0005524">
    <property type="term" value="F:ATP binding"/>
    <property type="evidence" value="ECO:0007669"/>
    <property type="project" value="UniProtKB-KW"/>
</dbReference>
<accession>A0A9X4KZW1</accession>
<proteinExistence type="inferred from homology"/>
<reference evidence="10" key="1">
    <citation type="submission" date="2022-10" db="EMBL/GenBank/DDBJ databases">
        <title>Comparative genomic analysis of Cohnella hashimotonis sp. nov., isolated from the International Space Station.</title>
        <authorList>
            <person name="Simpson A."/>
            <person name="Venkateswaran K."/>
        </authorList>
    </citation>
    <scope>NUCLEOTIDE SEQUENCE</scope>
    <source>
        <strain evidence="10">DSM 28161</strain>
    </source>
</reference>